<evidence type="ECO:0000259" key="1">
    <source>
        <dbReference type="Pfam" id="PF12728"/>
    </source>
</evidence>
<dbReference type="InterPro" id="IPR010093">
    <property type="entry name" value="SinI_DNA-bd"/>
</dbReference>
<dbReference type="InterPro" id="IPR009061">
    <property type="entry name" value="DNA-bd_dom_put_sf"/>
</dbReference>
<dbReference type="InterPro" id="IPR041657">
    <property type="entry name" value="HTH_17"/>
</dbReference>
<accession>A0A4Y6ELK9</accession>
<name>A0A4Y6ELK9_9CAUD</name>
<evidence type="ECO:0000313" key="2">
    <source>
        <dbReference type="EMBL" id="QDF18271.1"/>
    </source>
</evidence>
<gene>
    <name evidence="2" type="primary">57</name>
    <name evidence="2" type="ORF">SEA_CHELMS_57</name>
</gene>
<organism evidence="2 3">
    <name type="scientific">Gordonia phage Chelms</name>
    <dbReference type="NCBI Taxonomy" id="2588132"/>
    <lineage>
        <taxon>Viruses</taxon>
        <taxon>Duplodnaviria</taxon>
        <taxon>Heunggongvirae</taxon>
        <taxon>Uroviricota</taxon>
        <taxon>Caudoviricetes</taxon>
        <taxon>Montyvirus</taxon>
        <taxon>Montyvirus chelms</taxon>
    </lineage>
</organism>
<dbReference type="NCBIfam" id="TIGR01764">
    <property type="entry name" value="excise"/>
    <property type="match status" value="1"/>
</dbReference>
<reference evidence="2 3" key="1">
    <citation type="submission" date="2019-04" db="EMBL/GenBank/DDBJ databases">
        <authorList>
            <person name="Ahlbrecht B.C."/>
            <person name="Almail A."/>
            <person name="Blakestad S.M."/>
            <person name="Calhoun C.D."/>
            <person name="Chesley E."/>
            <person name="Craven C.R."/>
            <person name="Hoagland S.Z."/>
            <person name="Jost S.L."/>
            <person name="Manz Z.R."/>
            <person name="Pena P.B."/>
            <person name="Pfenning K.J."/>
            <person name="Postl L.C."/>
            <person name="Ramsey E.P."/>
            <person name="Roberts C.A."/>
            <person name="Sevcik K.M."/>
            <person name="Whitman F.C."/>
            <person name="Chia C.P."/>
            <person name="McKinney A.L."/>
            <person name="Tolsma S."/>
            <person name="Ward R.E."/>
            <person name="Garlena R.A."/>
            <person name="Russell D.A."/>
            <person name="Pope W.H."/>
            <person name="Jacobs-Sera D."/>
            <person name="Hatfull G.F."/>
        </authorList>
    </citation>
    <scope>NUCLEOTIDE SEQUENCE [LARGE SCALE GENOMIC DNA]</scope>
</reference>
<dbReference type="EMBL" id="MK801733">
    <property type="protein sequence ID" value="QDF18271.1"/>
    <property type="molecule type" value="Genomic_DNA"/>
</dbReference>
<feature type="domain" description="Helix-turn-helix" evidence="1">
    <location>
        <begin position="9"/>
        <end position="57"/>
    </location>
</feature>
<protein>
    <submittedName>
        <fullName evidence="2">Helix-turn-helix DNA binding protein</fullName>
    </submittedName>
</protein>
<dbReference type="Proteomes" id="UP000315166">
    <property type="component" value="Segment"/>
</dbReference>
<dbReference type="KEGG" id="vg:55616438"/>
<dbReference type="SUPFAM" id="SSF46955">
    <property type="entry name" value="Putative DNA-binding domain"/>
    <property type="match status" value="1"/>
</dbReference>
<dbReference type="RefSeq" id="YP_009846072.1">
    <property type="nucleotide sequence ID" value="NC_048768.1"/>
</dbReference>
<proteinExistence type="predicted"/>
<dbReference type="Pfam" id="PF12728">
    <property type="entry name" value="HTH_17"/>
    <property type="match status" value="1"/>
</dbReference>
<evidence type="ECO:0000313" key="3">
    <source>
        <dbReference type="Proteomes" id="UP000315166"/>
    </source>
</evidence>
<dbReference type="GeneID" id="55616438"/>
<sequence length="64" mass="7435">MRTVPQEDLLRTDQVAEILMVTPGHVRELIKAGKFPNAHRPGRGYLIPRQDVHDYIISREKENQ</sequence>
<keyword evidence="3" id="KW-1185">Reference proteome</keyword>
<dbReference type="GO" id="GO:0003677">
    <property type="term" value="F:DNA binding"/>
    <property type="evidence" value="ECO:0007669"/>
    <property type="project" value="InterPro"/>
</dbReference>